<name>A0A9W3ZY91_BACTO</name>
<evidence type="ECO:0000313" key="1">
    <source>
        <dbReference type="EMBL" id="BAR84887.1"/>
    </source>
</evidence>
<reference evidence="1 2" key="1">
    <citation type="submission" date="2015-05" db="EMBL/GenBank/DDBJ databases">
        <title>Whole genome sequence of Bacillus thuringiensis serovar tolworthi Pasteur Institute Standard strain.</title>
        <authorList>
            <person name="Kanda K."/>
            <person name="Nakashima K."/>
            <person name="Nagano Y."/>
        </authorList>
    </citation>
    <scope>NUCLEOTIDE SEQUENCE [LARGE SCALE GENOMIC DNA]</scope>
    <source>
        <strain evidence="1 2">Pasteur Institute Standard strain</strain>
    </source>
</reference>
<gene>
    <name evidence="1" type="ORF">KNN_04043</name>
</gene>
<dbReference type="AlphaFoldDB" id="A0A9W3ZY91"/>
<dbReference type="RefSeq" id="WP_016064723.1">
    <property type="nucleotide sequence ID" value="NZ_AP014864.1"/>
</dbReference>
<accession>A0A9W3ZY91</accession>
<proteinExistence type="predicted"/>
<protein>
    <submittedName>
        <fullName evidence="1">Uncharacterized protein</fullName>
    </submittedName>
</protein>
<evidence type="ECO:0000313" key="2">
    <source>
        <dbReference type="Proteomes" id="UP000055316"/>
    </source>
</evidence>
<dbReference type="EMBL" id="AP014864">
    <property type="protein sequence ID" value="BAR84887.1"/>
    <property type="molecule type" value="Genomic_DNA"/>
</dbReference>
<sequence length="54" mass="6345">MSINEKISFIHGYVYARAEMMLKEDPKIWEGYTVQMLVERILGGLVNNEQKKEN</sequence>
<dbReference type="Proteomes" id="UP000055316">
    <property type="component" value="Chromosome"/>
</dbReference>
<organism evidence="1 2">
    <name type="scientific">Bacillus thuringiensis subsp. tolworthi</name>
    <dbReference type="NCBI Taxonomy" id="1442"/>
    <lineage>
        <taxon>Bacteria</taxon>
        <taxon>Bacillati</taxon>
        <taxon>Bacillota</taxon>
        <taxon>Bacilli</taxon>
        <taxon>Bacillales</taxon>
        <taxon>Bacillaceae</taxon>
        <taxon>Bacillus</taxon>
        <taxon>Bacillus cereus group</taxon>
    </lineage>
</organism>